<reference evidence="1 2" key="1">
    <citation type="submission" date="2016-10" db="EMBL/GenBank/DDBJ databases">
        <authorList>
            <person name="de Groot N.N."/>
        </authorList>
    </citation>
    <scope>NUCLEOTIDE SEQUENCE [LARGE SCALE GENOMIC DNA]</scope>
    <source>
        <strain evidence="1 2">DSM 21800</strain>
    </source>
</reference>
<evidence type="ECO:0000313" key="2">
    <source>
        <dbReference type="Proteomes" id="UP000199103"/>
    </source>
</evidence>
<dbReference type="PANTHER" id="PTHR43649:SF12">
    <property type="entry name" value="DIACETYLCHITOBIOSE BINDING PROTEIN DASA"/>
    <property type="match status" value="1"/>
</dbReference>
<dbReference type="InterPro" id="IPR006311">
    <property type="entry name" value="TAT_signal"/>
</dbReference>
<evidence type="ECO:0000313" key="1">
    <source>
        <dbReference type="EMBL" id="SDT22306.1"/>
    </source>
</evidence>
<name>A0A1H1YMI8_9ACTN</name>
<sequence>MPTTKPETNPEQTTVVPWRLRRRTLLGGAGAIAAGSLTSGCAVSASQPAKNGKKQVTLKLLGQANEIDKDVIAGFTEQRPDIKLSITEYSWDALVSMLAAKTPPDLVRGAGATDTPYLVHRSLAEPLDDYLKSSKTITADDLDPINDLWRYDGTTQGTGPLYGLVKDYSSDLTLWVNSQHLKAAGLKVPSSDRPLTYKQVLKLSEETVQRKSGRTRVLGFGCVFGGKPDLAWLQGMLATADAALFNDDLTQIDLTSDAGVEALQWFVDLVKSRTTSSFLDPQATADADLYVASRVATLLSGYWTSGLIATAKPQVQQASYLLPAPMMGTTRVSPCVAGTGFWIPKTAAHKEAAWAFMEYYFAAKPAVERAKSGWGIPGLKSLAKYLPDNEPYQKRALAVQRDEQKYFKVLPFTPYAKADALGTALATTFEDAVRAHRPIKDTAAAITTALNAAIKRGKN</sequence>
<dbReference type="InterPro" id="IPR050490">
    <property type="entry name" value="Bact_solute-bd_prot1"/>
</dbReference>
<dbReference type="OrthoDB" id="7918484at2"/>
<dbReference type="PROSITE" id="PS51318">
    <property type="entry name" value="TAT"/>
    <property type="match status" value="1"/>
</dbReference>
<organism evidence="1 2">
    <name type="scientific">Microlunatus soli</name>
    <dbReference type="NCBI Taxonomy" id="630515"/>
    <lineage>
        <taxon>Bacteria</taxon>
        <taxon>Bacillati</taxon>
        <taxon>Actinomycetota</taxon>
        <taxon>Actinomycetes</taxon>
        <taxon>Propionibacteriales</taxon>
        <taxon>Propionibacteriaceae</taxon>
        <taxon>Microlunatus</taxon>
    </lineage>
</organism>
<dbReference type="AlphaFoldDB" id="A0A1H1YMI8"/>
<dbReference type="Pfam" id="PF01547">
    <property type="entry name" value="SBP_bac_1"/>
    <property type="match status" value="1"/>
</dbReference>
<keyword evidence="1" id="KW-0762">Sugar transport</keyword>
<dbReference type="Gene3D" id="3.40.190.10">
    <property type="entry name" value="Periplasmic binding protein-like II"/>
    <property type="match status" value="1"/>
</dbReference>
<dbReference type="PANTHER" id="PTHR43649">
    <property type="entry name" value="ARABINOSE-BINDING PROTEIN-RELATED"/>
    <property type="match status" value="1"/>
</dbReference>
<dbReference type="SUPFAM" id="SSF53850">
    <property type="entry name" value="Periplasmic binding protein-like II"/>
    <property type="match status" value="1"/>
</dbReference>
<protein>
    <submittedName>
        <fullName evidence="1">Multiple sugar transport system substrate-binding protein</fullName>
    </submittedName>
</protein>
<dbReference type="InterPro" id="IPR006059">
    <property type="entry name" value="SBP"/>
</dbReference>
<dbReference type="RefSeq" id="WP_091527854.1">
    <property type="nucleotide sequence ID" value="NZ_LT629772.1"/>
</dbReference>
<keyword evidence="2" id="KW-1185">Reference proteome</keyword>
<proteinExistence type="predicted"/>
<keyword evidence="1" id="KW-0813">Transport</keyword>
<dbReference type="Proteomes" id="UP000199103">
    <property type="component" value="Chromosome I"/>
</dbReference>
<dbReference type="STRING" id="630515.SAMN04489812_4652"/>
<dbReference type="EMBL" id="LT629772">
    <property type="protein sequence ID" value="SDT22306.1"/>
    <property type="molecule type" value="Genomic_DNA"/>
</dbReference>
<accession>A0A1H1YMI8</accession>
<gene>
    <name evidence="1" type="ORF">SAMN04489812_4652</name>
</gene>